<accession>A0A1X7TGJ6</accession>
<reference evidence="1" key="1">
    <citation type="submission" date="2017-05" db="UniProtKB">
        <authorList>
            <consortium name="EnsemblMetazoa"/>
        </authorList>
    </citation>
    <scope>IDENTIFICATION</scope>
</reference>
<dbReference type="AlphaFoldDB" id="A0A1X7TGJ6"/>
<name>A0A1X7TGJ6_AMPQE</name>
<dbReference type="InParanoid" id="A0A1X7TGJ6"/>
<sequence length="201" mass="22958">MGKRKLCFDVRKNVERHKRQRVLQESSTEQSLILCNPIEVTHMNGQSLEPVTIDTFHTVTGQVLLDTIKPWSSLVVTIPLQLIFTLYVPNISLMKLIREPFGCQVTYVVGPGRIILSLSFHKMSDWFLFVITINHNFTWSLSVGSYQLTQYITESPEKLDQASVVLELLSHLDELPFCCGNSDQKFVNVKDARQGVFKSKN</sequence>
<proteinExistence type="predicted"/>
<evidence type="ECO:0000313" key="1">
    <source>
        <dbReference type="EnsemblMetazoa" id="Aqu2.1.13563_001"/>
    </source>
</evidence>
<dbReference type="EnsemblMetazoa" id="Aqu2.1.13563_001">
    <property type="protein sequence ID" value="Aqu2.1.13563_001"/>
    <property type="gene ID" value="Aqu2.1.13563"/>
</dbReference>
<organism evidence="1">
    <name type="scientific">Amphimedon queenslandica</name>
    <name type="common">Sponge</name>
    <dbReference type="NCBI Taxonomy" id="400682"/>
    <lineage>
        <taxon>Eukaryota</taxon>
        <taxon>Metazoa</taxon>
        <taxon>Porifera</taxon>
        <taxon>Demospongiae</taxon>
        <taxon>Heteroscleromorpha</taxon>
        <taxon>Haplosclerida</taxon>
        <taxon>Niphatidae</taxon>
        <taxon>Amphimedon</taxon>
    </lineage>
</organism>
<protein>
    <submittedName>
        <fullName evidence="1">Uncharacterized protein</fullName>
    </submittedName>
</protein>